<dbReference type="InterPro" id="IPR053137">
    <property type="entry name" value="NLR-like"/>
</dbReference>
<dbReference type="Proteomes" id="UP001271274">
    <property type="component" value="Unassembled WGS sequence"/>
</dbReference>
<evidence type="ECO:0000313" key="3">
    <source>
        <dbReference type="Proteomes" id="UP001271274"/>
    </source>
</evidence>
<gene>
    <name evidence="2" type="ORF">PV662_19540</name>
</gene>
<accession>A0ABU4NIE5</accession>
<dbReference type="EMBL" id="JARAYU010000006">
    <property type="protein sequence ID" value="MDX3701922.1"/>
    <property type="molecule type" value="Genomic_DNA"/>
</dbReference>
<name>A0ABU4NIE5_9ACTN</name>
<keyword evidence="1" id="KW-0812">Transmembrane</keyword>
<feature type="transmembrane region" description="Helical" evidence="1">
    <location>
        <begin position="7"/>
        <end position="22"/>
    </location>
</feature>
<protein>
    <submittedName>
        <fullName evidence="2">Tetratricopeptide repeat protein</fullName>
    </submittedName>
</protein>
<comment type="caution">
    <text evidence="2">The sequence shown here is derived from an EMBL/GenBank/DDBJ whole genome shotgun (WGS) entry which is preliminary data.</text>
</comment>
<keyword evidence="3" id="KW-1185">Reference proteome</keyword>
<keyword evidence="1" id="KW-0472">Membrane</keyword>
<dbReference type="SUPFAM" id="SSF48452">
    <property type="entry name" value="TPR-like"/>
    <property type="match status" value="1"/>
</dbReference>
<evidence type="ECO:0000256" key="1">
    <source>
        <dbReference type="SAM" id="Phobius"/>
    </source>
</evidence>
<sequence>MSKAWRWPLGGLVAAVVGALFVPMGGPLWLHLVVTLGAVVTLVRMANREVPFPVAVAQWRLGGDDPDVLRARTLSAVVALQQGQPGLAVYRLKSVLPDLARALGPDHPETLSARVLSVQLRGETGDLPDRLAAVDDLIADITRGLGPGHPDTLAAVYCRAEWLGQDGRTDEAEAAYTDVVGAATEHLGADHNVTLIARSSLTVLRHDRAGRTGDRAAAADAVDDMTAVVDAMERALGADDPTTASTRRLLAQWQRTRPRETG</sequence>
<dbReference type="PANTHER" id="PTHR46082:SF6">
    <property type="entry name" value="AAA+ ATPASE DOMAIN-CONTAINING PROTEIN-RELATED"/>
    <property type="match status" value="1"/>
</dbReference>
<dbReference type="RefSeq" id="WP_319062414.1">
    <property type="nucleotide sequence ID" value="NZ_JARAYT010000006.1"/>
</dbReference>
<dbReference type="PANTHER" id="PTHR46082">
    <property type="entry name" value="ATP/GTP-BINDING PROTEIN-RELATED"/>
    <property type="match status" value="1"/>
</dbReference>
<proteinExistence type="predicted"/>
<organism evidence="2 3">
    <name type="scientific">Streptomyces europaeiscabiei</name>
    <dbReference type="NCBI Taxonomy" id="146819"/>
    <lineage>
        <taxon>Bacteria</taxon>
        <taxon>Bacillati</taxon>
        <taxon>Actinomycetota</taxon>
        <taxon>Actinomycetes</taxon>
        <taxon>Kitasatosporales</taxon>
        <taxon>Streptomycetaceae</taxon>
        <taxon>Streptomyces</taxon>
    </lineage>
</organism>
<reference evidence="2 3" key="1">
    <citation type="journal article" date="2023" name="Microb. Genom.">
        <title>Mesoterricola silvestris gen. nov., sp. nov., Mesoterricola sediminis sp. nov., Geothrix oryzae sp. nov., Geothrix edaphica sp. nov., Geothrix rubra sp. nov., and Geothrix limicola sp. nov., six novel members of Acidobacteriota isolated from soils.</title>
        <authorList>
            <person name="Weisberg A.J."/>
            <person name="Pearce E."/>
            <person name="Kramer C.G."/>
            <person name="Chang J.H."/>
            <person name="Clarke C.R."/>
        </authorList>
    </citation>
    <scope>NUCLEOTIDE SEQUENCE [LARGE SCALE GENOMIC DNA]</scope>
    <source>
        <strain evidence="2 3">ID09-01A</strain>
    </source>
</reference>
<dbReference type="InterPro" id="IPR011990">
    <property type="entry name" value="TPR-like_helical_dom_sf"/>
</dbReference>
<dbReference type="Gene3D" id="1.25.40.10">
    <property type="entry name" value="Tetratricopeptide repeat domain"/>
    <property type="match status" value="1"/>
</dbReference>
<evidence type="ECO:0000313" key="2">
    <source>
        <dbReference type="EMBL" id="MDX3701922.1"/>
    </source>
</evidence>
<keyword evidence="1" id="KW-1133">Transmembrane helix</keyword>